<keyword evidence="3" id="KW-0695">RNA-directed DNA polymerase</keyword>
<feature type="region of interest" description="Disordered" evidence="1">
    <location>
        <begin position="1"/>
        <end position="26"/>
    </location>
</feature>
<protein>
    <submittedName>
        <fullName evidence="3">Reverse transcriptase domain-containing protein</fullName>
    </submittedName>
</protein>
<name>A0A6L2J6L3_TANCI</name>
<keyword evidence="2" id="KW-0472">Membrane</keyword>
<evidence type="ECO:0000313" key="3">
    <source>
        <dbReference type="EMBL" id="GEU32506.1"/>
    </source>
</evidence>
<keyword evidence="3" id="KW-0548">Nucleotidyltransferase</keyword>
<dbReference type="InterPro" id="IPR036397">
    <property type="entry name" value="RNaseH_sf"/>
</dbReference>
<reference evidence="3" key="1">
    <citation type="journal article" date="2019" name="Sci. Rep.">
        <title>Draft genome of Tanacetum cinerariifolium, the natural source of mosquito coil.</title>
        <authorList>
            <person name="Yamashiro T."/>
            <person name="Shiraishi A."/>
            <person name="Satake H."/>
            <person name="Nakayama K."/>
        </authorList>
    </citation>
    <scope>NUCLEOTIDE SEQUENCE</scope>
</reference>
<keyword evidence="2" id="KW-0812">Transmembrane</keyword>
<comment type="caution">
    <text evidence="3">The sequence shown here is derived from an EMBL/GenBank/DDBJ whole genome shotgun (WGS) entry which is preliminary data.</text>
</comment>
<dbReference type="AlphaFoldDB" id="A0A6L2J6L3"/>
<dbReference type="CDD" id="cd00303">
    <property type="entry name" value="retropepsin_like"/>
    <property type="match status" value="1"/>
</dbReference>
<dbReference type="InterPro" id="IPR012337">
    <property type="entry name" value="RNaseH-like_sf"/>
</dbReference>
<feature type="transmembrane region" description="Helical" evidence="2">
    <location>
        <begin position="716"/>
        <end position="736"/>
    </location>
</feature>
<proteinExistence type="predicted"/>
<sequence>MSTRSSARNLVPPLEDPERTVRRSNRGDPALLINFEEINMANNNQNNHDQPPPEGPNVPALDLRTMEELHRDTINAVAGGTFIKRRPKECYDLFKNMTAHHNDRDTIFQRGESCSSLTSSNAEIAALKNEMSEMDKNFLRMFQNQQVNSVTPSCETCGGPHSYHECQATGGHIQNVYAAGTYNQGGNTYQPQGGGTGTRGDKGYGATEKLHFEVSFADALLHMPKFDTIFRSLFNNKEKLFDLATTPVNENHSAIILKKLSEKLGDPGKFLIPYDFLELVECLSLADLGASINLMPLLIWEKLSLPELTPTQMILELADRSTTRPAGIAEEVFVKVGTFYFLTDFVVVDYVVDPRVPLILGRPFWRTERALIDVYACEEYFQEVLGFLEISKSGNPTPVPDPIVALSSPSLTLFEGGGFILEEIEACLASKSIPLGINDIDFDPEGDILLLEKLLNDDPSSPLPPKELNLKKPKTVKSFIDDPPELELKDLPSHLEYAFLEDADKLPIIIAKNLKDDEKACLLKFLKSHKHAISWKLSDIKVLSKTILYTDHSALKYLLAKYVAKPRLLRWILLLQEFAVIIRDKKGAENLAADHLSRLENPYQSDLEKKEITKTIPLETLGMVTFRGDSSTSWFADIANYHAGSSKISQHDEMPQNVIQVCEIVNIWGIDFMGPFPSSRRNKYILVAVDYLSKWVEAKALPTNDARVVVKFLKSLFARLGLLVLSSVIAVLIFAMTNLQRSCLNMELLTVFLPRENRASWSVKLDDALWAFRTAFKTPIGCTPYKLVYGKACHLPIELEHKAY</sequence>
<organism evidence="3">
    <name type="scientific">Tanacetum cinerariifolium</name>
    <name type="common">Dalmatian daisy</name>
    <name type="synonym">Chrysanthemum cinerariifolium</name>
    <dbReference type="NCBI Taxonomy" id="118510"/>
    <lineage>
        <taxon>Eukaryota</taxon>
        <taxon>Viridiplantae</taxon>
        <taxon>Streptophyta</taxon>
        <taxon>Embryophyta</taxon>
        <taxon>Tracheophyta</taxon>
        <taxon>Spermatophyta</taxon>
        <taxon>Magnoliopsida</taxon>
        <taxon>eudicotyledons</taxon>
        <taxon>Gunneridae</taxon>
        <taxon>Pentapetalae</taxon>
        <taxon>asterids</taxon>
        <taxon>campanulids</taxon>
        <taxon>Asterales</taxon>
        <taxon>Asteraceae</taxon>
        <taxon>Asteroideae</taxon>
        <taxon>Anthemideae</taxon>
        <taxon>Anthemidinae</taxon>
        <taxon>Tanacetum</taxon>
    </lineage>
</organism>
<dbReference type="InterPro" id="IPR021109">
    <property type="entry name" value="Peptidase_aspartic_dom_sf"/>
</dbReference>
<keyword evidence="3" id="KW-0808">Transferase</keyword>
<dbReference type="Gene3D" id="2.40.70.10">
    <property type="entry name" value="Acid Proteases"/>
    <property type="match status" value="1"/>
</dbReference>
<gene>
    <name evidence="3" type="ORF">Tci_004484</name>
</gene>
<dbReference type="GO" id="GO:0003964">
    <property type="term" value="F:RNA-directed DNA polymerase activity"/>
    <property type="evidence" value="ECO:0007669"/>
    <property type="project" value="UniProtKB-KW"/>
</dbReference>
<dbReference type="EMBL" id="BKCJ010000362">
    <property type="protein sequence ID" value="GEU32506.1"/>
    <property type="molecule type" value="Genomic_DNA"/>
</dbReference>
<evidence type="ECO:0000256" key="2">
    <source>
        <dbReference type="SAM" id="Phobius"/>
    </source>
</evidence>
<keyword evidence="2" id="KW-1133">Transmembrane helix</keyword>
<accession>A0A6L2J6L3</accession>
<dbReference type="GO" id="GO:0003676">
    <property type="term" value="F:nucleic acid binding"/>
    <property type="evidence" value="ECO:0007669"/>
    <property type="project" value="InterPro"/>
</dbReference>
<evidence type="ECO:0000256" key="1">
    <source>
        <dbReference type="SAM" id="MobiDB-lite"/>
    </source>
</evidence>
<dbReference type="Gene3D" id="3.30.420.10">
    <property type="entry name" value="Ribonuclease H-like superfamily/Ribonuclease H"/>
    <property type="match status" value="2"/>
</dbReference>
<dbReference type="PANTHER" id="PTHR33067:SF35">
    <property type="entry name" value="ASPARTIC PEPTIDASE DDI1-TYPE DOMAIN-CONTAINING PROTEIN"/>
    <property type="match status" value="1"/>
</dbReference>
<dbReference type="PANTHER" id="PTHR33067">
    <property type="entry name" value="RNA-DIRECTED DNA POLYMERASE-RELATED"/>
    <property type="match status" value="1"/>
</dbReference>
<dbReference type="SUPFAM" id="SSF53098">
    <property type="entry name" value="Ribonuclease H-like"/>
    <property type="match status" value="1"/>
</dbReference>